<reference evidence="1" key="1">
    <citation type="submission" date="2015-04" db="UniProtKB">
        <authorList>
            <consortium name="EnsemblPlants"/>
        </authorList>
    </citation>
    <scope>IDENTIFICATION</scope>
</reference>
<name>A0A0E0D0F5_9ORYZ</name>
<protein>
    <submittedName>
        <fullName evidence="1">Uncharacterized protein</fullName>
    </submittedName>
</protein>
<keyword evidence="2" id="KW-1185">Reference proteome</keyword>
<reference evidence="1" key="2">
    <citation type="submission" date="2018-05" db="EMBL/GenBank/DDBJ databases">
        <title>OmerRS3 (Oryza meridionalis Reference Sequence Version 3).</title>
        <authorList>
            <person name="Zhang J."/>
            <person name="Kudrna D."/>
            <person name="Lee S."/>
            <person name="Talag J."/>
            <person name="Welchert J."/>
            <person name="Wing R.A."/>
        </authorList>
    </citation>
    <scope>NUCLEOTIDE SEQUENCE [LARGE SCALE GENOMIC DNA]</scope>
    <source>
        <strain evidence="1">cv. OR44</strain>
    </source>
</reference>
<dbReference type="EnsemblPlants" id="OMERI03G15360.2">
    <property type="protein sequence ID" value="OMERI03G15360.2"/>
    <property type="gene ID" value="OMERI03G15360"/>
</dbReference>
<accession>A0A0E0D0F5</accession>
<evidence type="ECO:0000313" key="1">
    <source>
        <dbReference type="EnsemblPlants" id="OMERI03G15360.2"/>
    </source>
</evidence>
<dbReference type="Proteomes" id="UP000008021">
    <property type="component" value="Chromosome 3"/>
</dbReference>
<evidence type="ECO:0000313" key="2">
    <source>
        <dbReference type="Proteomes" id="UP000008021"/>
    </source>
</evidence>
<organism evidence="1">
    <name type="scientific">Oryza meridionalis</name>
    <dbReference type="NCBI Taxonomy" id="40149"/>
    <lineage>
        <taxon>Eukaryota</taxon>
        <taxon>Viridiplantae</taxon>
        <taxon>Streptophyta</taxon>
        <taxon>Embryophyta</taxon>
        <taxon>Tracheophyta</taxon>
        <taxon>Spermatophyta</taxon>
        <taxon>Magnoliopsida</taxon>
        <taxon>Liliopsida</taxon>
        <taxon>Poales</taxon>
        <taxon>Poaceae</taxon>
        <taxon>BOP clade</taxon>
        <taxon>Oryzoideae</taxon>
        <taxon>Oryzeae</taxon>
        <taxon>Oryzinae</taxon>
        <taxon>Oryza</taxon>
    </lineage>
</organism>
<proteinExistence type="predicted"/>
<dbReference type="AlphaFoldDB" id="A0A0E0D0F5"/>
<dbReference type="Gramene" id="OMERI03G15360.2">
    <property type="protein sequence ID" value="OMERI03G15360.2"/>
    <property type="gene ID" value="OMERI03G15360"/>
</dbReference>
<sequence length="162" mass="17969">MTSSPRRTSNPLCLHFPRLRGLLGDEERGDGGEESRSAGGDLEQWLEYFPIGKNKLIHHLPHLQVAVWRCPAPTRLFPTRQEPNGGADPEELVVEVDRLEQKAASLDRVLDEQRDGLLCGGRRHGSQGDEGIEGERMCSAAAQCENRSLNCAEAVKFAPVDW</sequence>
<dbReference type="HOGENOM" id="CLU_1734381_0_0_1"/>